<proteinExistence type="predicted"/>
<dbReference type="AlphaFoldDB" id="X1RFW2"/>
<evidence type="ECO:0000313" key="1">
    <source>
        <dbReference type="EMBL" id="GAI79498.1"/>
    </source>
</evidence>
<accession>X1RFW2</accession>
<comment type="caution">
    <text evidence="1">The sequence shown here is derived from an EMBL/GenBank/DDBJ whole genome shotgun (WGS) entry which is preliminary data.</text>
</comment>
<dbReference type="EMBL" id="BARW01006694">
    <property type="protein sequence ID" value="GAI79498.1"/>
    <property type="molecule type" value="Genomic_DNA"/>
</dbReference>
<protein>
    <submittedName>
        <fullName evidence="1">Uncharacterized protein</fullName>
    </submittedName>
</protein>
<dbReference type="Gene3D" id="1.10.150.20">
    <property type="entry name" value="5' to 3' exonuclease, C-terminal subdomain"/>
    <property type="match status" value="1"/>
</dbReference>
<sequence>LAGETSKRLSSKIEGLSEAKAKKIISSAREAVQEKK</sequence>
<organism evidence="1">
    <name type="scientific">marine sediment metagenome</name>
    <dbReference type="NCBI Taxonomy" id="412755"/>
    <lineage>
        <taxon>unclassified sequences</taxon>
        <taxon>metagenomes</taxon>
        <taxon>ecological metagenomes</taxon>
    </lineage>
</organism>
<name>X1RFW2_9ZZZZ</name>
<gene>
    <name evidence="1" type="ORF">S12H4_14062</name>
</gene>
<reference evidence="1" key="1">
    <citation type="journal article" date="2014" name="Front. Microbiol.">
        <title>High frequency of phylogenetically diverse reductive dehalogenase-homologous genes in deep subseafloor sedimentary metagenomes.</title>
        <authorList>
            <person name="Kawai M."/>
            <person name="Futagami T."/>
            <person name="Toyoda A."/>
            <person name="Takaki Y."/>
            <person name="Nishi S."/>
            <person name="Hori S."/>
            <person name="Arai W."/>
            <person name="Tsubouchi T."/>
            <person name="Morono Y."/>
            <person name="Uchiyama I."/>
            <person name="Ito T."/>
            <person name="Fujiyama A."/>
            <person name="Inagaki F."/>
            <person name="Takami H."/>
        </authorList>
    </citation>
    <scope>NUCLEOTIDE SEQUENCE</scope>
    <source>
        <strain evidence="1">Expedition CK06-06</strain>
    </source>
</reference>
<feature type="non-terminal residue" evidence="1">
    <location>
        <position position="1"/>
    </location>
</feature>